<organism evidence="1 2">
    <name type="scientific">Oryzias javanicus</name>
    <name type="common">Javanese ricefish</name>
    <name type="synonym">Aplocheilus javanicus</name>
    <dbReference type="NCBI Taxonomy" id="123683"/>
    <lineage>
        <taxon>Eukaryota</taxon>
        <taxon>Metazoa</taxon>
        <taxon>Chordata</taxon>
        <taxon>Craniata</taxon>
        <taxon>Vertebrata</taxon>
        <taxon>Euteleostomi</taxon>
        <taxon>Actinopterygii</taxon>
        <taxon>Neopterygii</taxon>
        <taxon>Teleostei</taxon>
        <taxon>Neoteleostei</taxon>
        <taxon>Acanthomorphata</taxon>
        <taxon>Ovalentaria</taxon>
        <taxon>Atherinomorphae</taxon>
        <taxon>Beloniformes</taxon>
        <taxon>Adrianichthyidae</taxon>
        <taxon>Oryziinae</taxon>
        <taxon>Oryzias</taxon>
    </lineage>
</organism>
<sequence>MSDSDRDVWLRENLRRAACSSGFLKPSIRRPVIRRRTQAGERRHETSTEAPLQSAELAAFAVRRPLPERSRGRLEKVSLQTQTGRFR</sequence>
<reference evidence="1 2" key="1">
    <citation type="submission" date="2018-11" db="EMBL/GenBank/DDBJ databases">
        <authorList>
            <person name="Lopez-Roques C."/>
            <person name="Donnadieu C."/>
            <person name="Bouchez O."/>
            <person name="Klopp C."/>
            <person name="Cabau C."/>
            <person name="Zahm M."/>
        </authorList>
    </citation>
    <scope>NUCLEOTIDE SEQUENCE [LARGE SCALE GENOMIC DNA]</scope>
    <source>
        <strain evidence="1">RS831</strain>
        <tissue evidence="1">Whole body</tissue>
    </source>
</reference>
<evidence type="ECO:0000313" key="2">
    <source>
        <dbReference type="Proteomes" id="UP000283210"/>
    </source>
</evidence>
<reference evidence="1 2" key="2">
    <citation type="submission" date="2019-01" db="EMBL/GenBank/DDBJ databases">
        <title>A chromosome length genome reference of the Java medaka (oryzias javanicus).</title>
        <authorList>
            <person name="Herpin A."/>
            <person name="Takehana Y."/>
            <person name="Naruse K."/>
            <person name="Ansai S."/>
            <person name="Kawaguchi M."/>
        </authorList>
    </citation>
    <scope>NUCLEOTIDE SEQUENCE [LARGE SCALE GENOMIC DNA]</scope>
    <source>
        <strain evidence="1">RS831</strain>
        <tissue evidence="1">Whole body</tissue>
    </source>
</reference>
<proteinExistence type="predicted"/>
<gene>
    <name evidence="1" type="ORF">OJAV_G00115770</name>
</gene>
<dbReference type="Proteomes" id="UP000283210">
    <property type="component" value="Chromosome 11"/>
</dbReference>
<dbReference type="EMBL" id="CM012447">
    <property type="protein sequence ID" value="RVE67277.1"/>
    <property type="molecule type" value="Genomic_DNA"/>
</dbReference>
<name>A0A437CXB6_ORYJA</name>
<protein>
    <submittedName>
        <fullName evidence="1">Uncharacterized protein</fullName>
    </submittedName>
</protein>
<evidence type="ECO:0000313" key="1">
    <source>
        <dbReference type="EMBL" id="RVE67277.1"/>
    </source>
</evidence>
<keyword evidence="2" id="KW-1185">Reference proteome</keyword>
<accession>A0A437CXB6</accession>
<dbReference type="AlphaFoldDB" id="A0A437CXB6"/>